<sequence>MFGLCAVTNSVSLPYPSLLLFREHAFRPVIFNLLQGDLMKKILMLAVALMLPNFAVYAETKSKEGDLSDAEIAHIVVTANQVDIKNGQFANLIAANEDVKAYAVRMISEHTDFNKHAESLVKKLKVTPKDNEISKTLQSDGEKNRDKLKNLSGREFDRAYIDAEVNLHQQVIEAADTKLVPSVQREELKSLLQNVRASLVSHLEHAQKIQESLQ</sequence>
<evidence type="ECO:0000259" key="1">
    <source>
        <dbReference type="Pfam" id="PF13628"/>
    </source>
</evidence>
<dbReference type="Proteomes" id="UP000183287">
    <property type="component" value="Unassembled WGS sequence"/>
</dbReference>
<dbReference type="Gene3D" id="1.20.1260.10">
    <property type="match status" value="1"/>
</dbReference>
<feature type="domain" description="DUF4142" evidence="1">
    <location>
        <begin position="68"/>
        <end position="209"/>
    </location>
</feature>
<gene>
    <name evidence="2" type="ORF">SAMN05421863_101571</name>
</gene>
<reference evidence="3" key="1">
    <citation type="submission" date="2016-10" db="EMBL/GenBank/DDBJ databases">
        <authorList>
            <person name="Varghese N."/>
            <person name="Submissions S."/>
        </authorList>
    </citation>
    <scope>NUCLEOTIDE SEQUENCE [LARGE SCALE GENOMIC DNA]</scope>
    <source>
        <strain evidence="3">Nm44</strain>
    </source>
</reference>
<dbReference type="InterPro" id="IPR025419">
    <property type="entry name" value="DUF4142"/>
</dbReference>
<evidence type="ECO:0000313" key="3">
    <source>
        <dbReference type="Proteomes" id="UP000183287"/>
    </source>
</evidence>
<evidence type="ECO:0000313" key="2">
    <source>
        <dbReference type="EMBL" id="SFM16673.1"/>
    </source>
</evidence>
<proteinExistence type="predicted"/>
<dbReference type="PANTHER" id="PTHR38593:SF1">
    <property type="entry name" value="BLR2558 PROTEIN"/>
    <property type="match status" value="1"/>
</dbReference>
<organism evidence="2 3">
    <name type="scientific">Nitrosomonas communis</name>
    <dbReference type="NCBI Taxonomy" id="44574"/>
    <lineage>
        <taxon>Bacteria</taxon>
        <taxon>Pseudomonadati</taxon>
        <taxon>Pseudomonadota</taxon>
        <taxon>Betaproteobacteria</taxon>
        <taxon>Nitrosomonadales</taxon>
        <taxon>Nitrosomonadaceae</taxon>
        <taxon>Nitrosomonas</taxon>
    </lineage>
</organism>
<dbReference type="InterPro" id="IPR012347">
    <property type="entry name" value="Ferritin-like"/>
</dbReference>
<name>A0A1I4NNE1_9PROT</name>
<dbReference type="EMBL" id="FOUB01000015">
    <property type="protein sequence ID" value="SFM16673.1"/>
    <property type="molecule type" value="Genomic_DNA"/>
</dbReference>
<dbReference type="PANTHER" id="PTHR38593">
    <property type="entry name" value="BLR2558 PROTEIN"/>
    <property type="match status" value="1"/>
</dbReference>
<keyword evidence="3" id="KW-1185">Reference proteome</keyword>
<accession>A0A1I4NNE1</accession>
<protein>
    <submittedName>
        <fullName evidence="2">Putative membrane protein</fullName>
    </submittedName>
</protein>
<dbReference type="AlphaFoldDB" id="A0A1I4NNE1"/>
<dbReference type="Pfam" id="PF13628">
    <property type="entry name" value="DUF4142"/>
    <property type="match status" value="1"/>
</dbReference>